<dbReference type="PANTHER" id="PTHR32305">
    <property type="match status" value="1"/>
</dbReference>
<dbReference type="PANTHER" id="PTHR32305:SF15">
    <property type="entry name" value="PROTEIN RHSA-RELATED"/>
    <property type="match status" value="1"/>
</dbReference>
<gene>
    <name evidence="1" type="ORF">PZA18_23870</name>
</gene>
<protein>
    <submittedName>
        <fullName evidence="1">RHS repeat-associated core domain-containing protein</fullName>
    </submittedName>
</protein>
<name>A0ABT7E438_9NEIS</name>
<keyword evidence="2" id="KW-1185">Reference proteome</keyword>
<dbReference type="NCBIfam" id="TIGR03696">
    <property type="entry name" value="Rhs_assc_core"/>
    <property type="match status" value="1"/>
</dbReference>
<dbReference type="PRINTS" id="PR00394">
    <property type="entry name" value="RHSPROTEIN"/>
</dbReference>
<dbReference type="EMBL" id="JARRAF010000119">
    <property type="protein sequence ID" value="MDK2127081.1"/>
    <property type="molecule type" value="Genomic_DNA"/>
</dbReference>
<dbReference type="InterPro" id="IPR022385">
    <property type="entry name" value="Rhs_assc_core"/>
</dbReference>
<reference evidence="1" key="1">
    <citation type="submission" date="2023-03" db="EMBL/GenBank/DDBJ databases">
        <title>Chitinimonas shenzhenensis gen. nov., sp. nov., a novel member of family Burkholderiaceae isolated from activated sludge collected in Shen Zhen, China.</title>
        <authorList>
            <person name="Wang X."/>
        </authorList>
    </citation>
    <scope>NUCLEOTIDE SEQUENCE</scope>
    <source>
        <strain evidence="1">DQS-5</strain>
    </source>
</reference>
<dbReference type="InterPro" id="IPR050708">
    <property type="entry name" value="T6SS_VgrG/RHS"/>
</dbReference>
<dbReference type="RefSeq" id="WP_284103395.1">
    <property type="nucleotide sequence ID" value="NZ_JARRAF010000119.1"/>
</dbReference>
<organism evidence="1 2">
    <name type="scientific">Parachitinimonas caeni</name>
    <dbReference type="NCBI Taxonomy" id="3031301"/>
    <lineage>
        <taxon>Bacteria</taxon>
        <taxon>Pseudomonadati</taxon>
        <taxon>Pseudomonadota</taxon>
        <taxon>Betaproteobacteria</taxon>
        <taxon>Neisseriales</taxon>
        <taxon>Chitinibacteraceae</taxon>
        <taxon>Parachitinimonas</taxon>
    </lineage>
</organism>
<proteinExistence type="predicted"/>
<feature type="non-terminal residue" evidence="1">
    <location>
        <position position="1"/>
    </location>
</feature>
<evidence type="ECO:0000313" key="2">
    <source>
        <dbReference type="Proteomes" id="UP001172778"/>
    </source>
</evidence>
<dbReference type="Gene3D" id="2.180.10.10">
    <property type="entry name" value="RHS repeat-associated core"/>
    <property type="match status" value="1"/>
</dbReference>
<sequence length="263" mass="28129">DPDGQRVWQAQIDPWGQLLNESGPLQGDQPLRLPGQWQDEETGLHYNRFRYYDPQLGRYVTQDPVGISGGSNLYRFGSNMPETFIDPMGLVGELKLEGPSFFKLTTFEAAKKNVTLDQAVANGALTRTVTLPAIGIAASPDAIALTATAGQPMCTAARTWYMSGSEVDAAWRSMSLKDKLLYEIGQKTTSSYGKYAALDPVARGAAMVKDMGWFGALAPESGGLVLGAGTTLSTGPTPLFRWLVPRLLGGSAVGTLPGDTAKP</sequence>
<comment type="caution">
    <text evidence="1">The sequence shown here is derived from an EMBL/GenBank/DDBJ whole genome shotgun (WGS) entry which is preliminary data.</text>
</comment>
<dbReference type="Proteomes" id="UP001172778">
    <property type="component" value="Unassembled WGS sequence"/>
</dbReference>
<accession>A0ABT7E438</accession>
<evidence type="ECO:0000313" key="1">
    <source>
        <dbReference type="EMBL" id="MDK2127081.1"/>
    </source>
</evidence>